<reference evidence="3 4" key="1">
    <citation type="submission" date="2020-04" db="EMBL/GenBank/DDBJ databases">
        <authorList>
            <person name="Zheng R.K."/>
            <person name="Sun C.M."/>
        </authorList>
    </citation>
    <scope>NUCLEOTIDE SEQUENCE [LARGE SCALE GENOMIC DNA]</scope>
    <source>
        <strain evidence="4">zrk29</strain>
    </source>
</reference>
<sequence length="413" mass="46981">MKKLLALVILSLSGIAFLSCSSDPINESLSIGELSSKDSLATLSYLSSGFLSMEAKDSTAQTTKLSVEKQTSFTDETLDEVNEYFSLLKSFIENGPESFAQVQDQTSDRPEYDYLLVMGVQDNQYLLYYNVDVVNQEITGIFILEGVEYEIIAHSSLNDFGDFNLVDEENTEEATEVETEEQTEVETEETTEVETEDETEVDTEEATEVETEEATQEESKSSNPTEEPTQTSSTSNLGLSLLSEDDDDDEDEEDEEVKKEMTLIAVNGEDTIRISYEFKSEEDEEKTQFTISKDINGLLSEIQVEIKVENDEYKVEILDGLDSYEFKMESDDDEVEYKLEYNVDGVEGEIKIEETMDDQGNLVYRYEIEEDGEKRIIDKEDEFDDEDDDDEDDDGEDDDDEDDDDEVTEEEEI</sequence>
<feature type="compositionally biased region" description="Acidic residues" evidence="1">
    <location>
        <begin position="379"/>
        <end position="413"/>
    </location>
</feature>
<evidence type="ECO:0000313" key="3">
    <source>
        <dbReference type="EMBL" id="QLY39794.1"/>
    </source>
</evidence>
<dbReference type="AlphaFoldDB" id="A0A7L6N5M3"/>
<dbReference type="RefSeq" id="WP_312032276.1">
    <property type="nucleotide sequence ID" value="NZ_CP051151.1"/>
</dbReference>
<feature type="compositionally biased region" description="Acidic residues" evidence="1">
    <location>
        <begin position="243"/>
        <end position="255"/>
    </location>
</feature>
<feature type="region of interest" description="Disordered" evidence="1">
    <location>
        <begin position="170"/>
        <end position="260"/>
    </location>
</feature>
<protein>
    <submittedName>
        <fullName evidence="3">Uncharacterized protein</fullName>
    </submittedName>
</protein>
<keyword evidence="2" id="KW-0732">Signal</keyword>
<dbReference type="PROSITE" id="PS51257">
    <property type="entry name" value="PROKAR_LIPOPROTEIN"/>
    <property type="match status" value="1"/>
</dbReference>
<proteinExistence type="predicted"/>
<feature type="signal peptide" evidence="2">
    <location>
        <begin position="1"/>
        <end position="18"/>
    </location>
</feature>
<feature type="region of interest" description="Disordered" evidence="1">
    <location>
        <begin position="371"/>
        <end position="413"/>
    </location>
</feature>
<name>A0A7L6N5M3_9MOLU</name>
<dbReference type="KEGG" id="tbk:HF295_02510"/>
<keyword evidence="4" id="KW-1185">Reference proteome</keyword>
<dbReference type="EMBL" id="CP051151">
    <property type="protein sequence ID" value="QLY39794.1"/>
    <property type="molecule type" value="Genomic_DNA"/>
</dbReference>
<feature type="compositionally biased region" description="Low complexity" evidence="1">
    <location>
        <begin position="221"/>
        <end position="242"/>
    </location>
</feature>
<feature type="compositionally biased region" description="Acidic residues" evidence="1">
    <location>
        <begin position="170"/>
        <end position="216"/>
    </location>
</feature>
<organism evidence="3 4">
    <name type="scientific">Hujiaoplasma nucleasis</name>
    <dbReference type="NCBI Taxonomy" id="2725268"/>
    <lineage>
        <taxon>Bacteria</taxon>
        <taxon>Bacillati</taxon>
        <taxon>Mycoplasmatota</taxon>
        <taxon>Mollicutes</taxon>
        <taxon>Candidatus Izemoplasmatales</taxon>
        <taxon>Hujiaoplasmataceae</taxon>
        <taxon>Hujiaoplasma</taxon>
    </lineage>
</organism>
<dbReference type="Proteomes" id="UP000512167">
    <property type="component" value="Chromosome"/>
</dbReference>
<feature type="chain" id="PRO_5029549551" evidence="2">
    <location>
        <begin position="19"/>
        <end position="413"/>
    </location>
</feature>
<evidence type="ECO:0000256" key="1">
    <source>
        <dbReference type="SAM" id="MobiDB-lite"/>
    </source>
</evidence>
<gene>
    <name evidence="3" type="ORF">HF295_02510</name>
</gene>
<evidence type="ECO:0000256" key="2">
    <source>
        <dbReference type="SAM" id="SignalP"/>
    </source>
</evidence>
<evidence type="ECO:0000313" key="4">
    <source>
        <dbReference type="Proteomes" id="UP000512167"/>
    </source>
</evidence>
<accession>A0A7L6N5M3</accession>